<dbReference type="Proteomes" id="UP000291572">
    <property type="component" value="Unassembled WGS sequence"/>
</dbReference>
<comment type="caution">
    <text evidence="2">The sequence shown here is derived from an EMBL/GenBank/DDBJ whole genome shotgun (WGS) entry which is preliminary data.</text>
</comment>
<accession>A0A8G1ZCN1</accession>
<proteinExistence type="predicted"/>
<reference evidence="2 3" key="1">
    <citation type="submission" date="2019-02" db="EMBL/GenBank/DDBJ databases">
        <authorList>
            <person name="Feng G."/>
        </authorList>
    </citation>
    <scope>NUCLEOTIDE SEQUENCE [LARGE SCALE GENOMIC DNA]</scope>
    <source>
        <strain evidence="2 3">CCTCC AB 2011146</strain>
    </source>
</reference>
<evidence type="ECO:0000313" key="2">
    <source>
        <dbReference type="EMBL" id="RYM05713.1"/>
    </source>
</evidence>
<evidence type="ECO:0000256" key="1">
    <source>
        <dbReference type="SAM" id="MobiDB-lite"/>
    </source>
</evidence>
<dbReference type="EMBL" id="SEOO01000072">
    <property type="protein sequence ID" value="RYM05713.1"/>
    <property type="molecule type" value="Genomic_DNA"/>
</dbReference>
<feature type="region of interest" description="Disordered" evidence="1">
    <location>
        <begin position="1"/>
        <end position="46"/>
    </location>
</feature>
<dbReference type="AlphaFoldDB" id="A0A8G1ZCN1"/>
<organism evidence="2 3">
    <name type="scientific">Sphingobium cupriresistens</name>
    <dbReference type="NCBI Taxonomy" id="1132417"/>
    <lineage>
        <taxon>Bacteria</taxon>
        <taxon>Pseudomonadati</taxon>
        <taxon>Pseudomonadota</taxon>
        <taxon>Alphaproteobacteria</taxon>
        <taxon>Sphingomonadales</taxon>
        <taxon>Sphingomonadaceae</taxon>
        <taxon>Sphingobium</taxon>
    </lineage>
</organism>
<gene>
    <name evidence="2" type="ORF">EWH12_20940</name>
</gene>
<evidence type="ECO:0000313" key="3">
    <source>
        <dbReference type="Proteomes" id="UP000291572"/>
    </source>
</evidence>
<dbReference type="RefSeq" id="WP_129927717.1">
    <property type="nucleotide sequence ID" value="NZ_SEOO01000072.1"/>
</dbReference>
<sequence>MADQPGNPWNPAKQLGTQWQERLFGEGAGPSTGPTRTPAPPDDAALEDDVIAPDLRNYRPWIIQRGRSRSATMLGLRRFDPRGGHWLGFGLPYHGLFAVEYVGDKMVSLDFGMRQFVIEGRGLDELAQRIKQGSIATILEYAPAIWPDSPQGAIVTSIRRVTGE</sequence>
<name>A0A8G1ZCN1_9SPHN</name>
<dbReference type="OrthoDB" id="7594009at2"/>
<protein>
    <submittedName>
        <fullName evidence="2">Uncharacterized protein</fullName>
    </submittedName>
</protein>